<keyword evidence="1" id="KW-1133">Transmembrane helix</keyword>
<evidence type="ECO:0000313" key="4">
    <source>
        <dbReference type="Proteomes" id="UP001368318"/>
    </source>
</evidence>
<protein>
    <submittedName>
        <fullName evidence="2">Uncharacterized protein</fullName>
    </submittedName>
</protein>
<dbReference type="EMBL" id="CP136924">
    <property type="protein sequence ID" value="WXA02423.1"/>
    <property type="molecule type" value="Genomic_DNA"/>
</dbReference>
<keyword evidence="1" id="KW-0812">Transmembrane</keyword>
<keyword evidence="1" id="KW-0472">Membrane</keyword>
<keyword evidence="4" id="KW-1185">Reference proteome</keyword>
<evidence type="ECO:0000313" key="3">
    <source>
        <dbReference type="EMBL" id="WXA12415.1"/>
    </source>
</evidence>
<evidence type="ECO:0000313" key="2">
    <source>
        <dbReference type="EMBL" id="WXA02423.1"/>
    </source>
</evidence>
<organism evidence="2 4">
    <name type="scientific">Mangrovimonas cancribranchiae</name>
    <dbReference type="NCBI Taxonomy" id="3080055"/>
    <lineage>
        <taxon>Bacteria</taxon>
        <taxon>Pseudomonadati</taxon>
        <taxon>Bacteroidota</taxon>
        <taxon>Flavobacteriia</taxon>
        <taxon>Flavobacteriales</taxon>
        <taxon>Flavobacteriaceae</taxon>
        <taxon>Mangrovimonas</taxon>
    </lineage>
</organism>
<dbReference type="RefSeq" id="WP_338731414.1">
    <property type="nucleotide sequence ID" value="NZ_CP136924.1"/>
</dbReference>
<gene>
    <name evidence="3" type="ORF">R3L15_09795</name>
    <name evidence="2" type="ORF">R3L16_11790</name>
</gene>
<dbReference type="KEGG" id="mcaa:R3L15_09795"/>
<dbReference type="EMBL" id="CP136925">
    <property type="protein sequence ID" value="WXA12415.1"/>
    <property type="molecule type" value="Genomic_DNA"/>
</dbReference>
<evidence type="ECO:0000256" key="1">
    <source>
        <dbReference type="SAM" id="Phobius"/>
    </source>
</evidence>
<proteinExistence type="predicted"/>
<accession>A0AAU6NXV6</accession>
<dbReference type="AlphaFoldDB" id="A0AAU6NXV6"/>
<feature type="transmembrane region" description="Helical" evidence="1">
    <location>
        <begin position="68"/>
        <end position="84"/>
    </location>
</feature>
<sequence>MRQTITKSDKNLRILNKLILNGFYNGYIGTEKFELMRNRFPNNHRLIGIVNETGNYDLKFDFKSPMNILAKILLGLGILISIISLIKANWILPIVFVVFGLIMFADFKLKEKKEINILTDKLLEFHKTEYETE</sequence>
<feature type="transmembrane region" description="Helical" evidence="1">
    <location>
        <begin position="90"/>
        <end position="107"/>
    </location>
</feature>
<reference evidence="2 4" key="1">
    <citation type="submission" date="2023-10" db="EMBL/GenBank/DDBJ databases">
        <title>Culture-based analysis of two novel bacteria associated with mangrove crab gills.</title>
        <authorList>
            <person name="Yang X."/>
            <person name="Garuglieri E."/>
            <person name="Van Goethem M.W."/>
            <person name="Fusi M."/>
            <person name="Marasco R."/>
            <person name="Daffonchio D.G."/>
        </authorList>
    </citation>
    <scope>NUCLEOTIDE SEQUENCE [LARGE SCALE GENOMIC DNA]</scope>
    <source>
        <strain evidence="3">UG2-1</strain>
        <strain evidence="2">UG2-2</strain>
        <strain evidence="4">UG2_2</strain>
    </source>
</reference>
<dbReference type="Proteomes" id="UP001368318">
    <property type="component" value="Chromosome"/>
</dbReference>
<name>A0AAU6NXV6_9FLAO</name>